<evidence type="ECO:0000313" key="1">
    <source>
        <dbReference type="EMBL" id="GFY54124.1"/>
    </source>
</evidence>
<organism evidence="1 2">
    <name type="scientific">Trichonephila inaurata madagascariensis</name>
    <dbReference type="NCBI Taxonomy" id="2747483"/>
    <lineage>
        <taxon>Eukaryota</taxon>
        <taxon>Metazoa</taxon>
        <taxon>Ecdysozoa</taxon>
        <taxon>Arthropoda</taxon>
        <taxon>Chelicerata</taxon>
        <taxon>Arachnida</taxon>
        <taxon>Araneae</taxon>
        <taxon>Araneomorphae</taxon>
        <taxon>Entelegynae</taxon>
        <taxon>Araneoidea</taxon>
        <taxon>Nephilidae</taxon>
        <taxon>Trichonephila</taxon>
        <taxon>Trichonephila inaurata</taxon>
    </lineage>
</organism>
<proteinExistence type="predicted"/>
<name>A0A8X7C6H7_9ARAC</name>
<gene>
    <name evidence="1" type="ORF">TNIN_79361</name>
</gene>
<dbReference type="AlphaFoldDB" id="A0A8X7C6H7"/>
<reference evidence="1" key="1">
    <citation type="submission" date="2020-08" db="EMBL/GenBank/DDBJ databases">
        <title>Multicomponent nature underlies the extraordinary mechanical properties of spider dragline silk.</title>
        <authorList>
            <person name="Kono N."/>
            <person name="Nakamura H."/>
            <person name="Mori M."/>
            <person name="Yoshida Y."/>
            <person name="Ohtoshi R."/>
            <person name="Malay A.D."/>
            <person name="Moran D.A.P."/>
            <person name="Tomita M."/>
            <person name="Numata K."/>
            <person name="Arakawa K."/>
        </authorList>
    </citation>
    <scope>NUCLEOTIDE SEQUENCE</scope>
</reference>
<accession>A0A8X7C6H7</accession>
<dbReference type="Proteomes" id="UP000886998">
    <property type="component" value="Unassembled WGS sequence"/>
</dbReference>
<protein>
    <submittedName>
        <fullName evidence="1">Uncharacterized protein</fullName>
    </submittedName>
</protein>
<dbReference type="EMBL" id="BMAV01009700">
    <property type="protein sequence ID" value="GFY54124.1"/>
    <property type="molecule type" value="Genomic_DNA"/>
</dbReference>
<comment type="caution">
    <text evidence="1">The sequence shown here is derived from an EMBL/GenBank/DDBJ whole genome shotgun (WGS) entry which is preliminary data.</text>
</comment>
<dbReference type="OrthoDB" id="10603796at2759"/>
<sequence>MIEFEDRKKEKKLKPKVVHDYNNTMGGVEKVDQHLTGYPVARKRGQFHQLDPFSLIAHPDTNGLIKSSGSKPSVIEIIKCNFETGYDEGVL</sequence>
<keyword evidence="2" id="KW-1185">Reference proteome</keyword>
<evidence type="ECO:0000313" key="2">
    <source>
        <dbReference type="Proteomes" id="UP000886998"/>
    </source>
</evidence>